<evidence type="ECO:0000313" key="2">
    <source>
        <dbReference type="Proteomes" id="UP000295536"/>
    </source>
</evidence>
<accession>A0A4R3LBI6</accession>
<dbReference type="InterPro" id="IPR006311">
    <property type="entry name" value="TAT_signal"/>
</dbReference>
<dbReference type="Proteomes" id="UP000295536">
    <property type="component" value="Unassembled WGS sequence"/>
</dbReference>
<proteinExistence type="predicted"/>
<dbReference type="EMBL" id="SMAH01000011">
    <property type="protein sequence ID" value="TCS97149.1"/>
    <property type="molecule type" value="Genomic_DNA"/>
</dbReference>
<evidence type="ECO:0008006" key="3">
    <source>
        <dbReference type="Google" id="ProtNLM"/>
    </source>
</evidence>
<sequence length="41" mass="4241">MKQNRRAVLKAGGAVATLVSLGVITSEQALALPREAFASKS</sequence>
<dbReference type="PROSITE" id="PS51318">
    <property type="entry name" value="TAT"/>
    <property type="match status" value="1"/>
</dbReference>
<feature type="non-terminal residue" evidence="1">
    <location>
        <position position="41"/>
    </location>
</feature>
<name>A0A4R3LBI6_9BURK</name>
<organism evidence="1 2">
    <name type="scientific">Tepidimonas ignava</name>
    <dbReference type="NCBI Taxonomy" id="114249"/>
    <lineage>
        <taxon>Bacteria</taxon>
        <taxon>Pseudomonadati</taxon>
        <taxon>Pseudomonadota</taxon>
        <taxon>Betaproteobacteria</taxon>
        <taxon>Burkholderiales</taxon>
        <taxon>Tepidimonas</taxon>
    </lineage>
</organism>
<gene>
    <name evidence="1" type="ORF">EDC36_111113</name>
</gene>
<comment type="caution">
    <text evidence="1">The sequence shown here is derived from an EMBL/GenBank/DDBJ whole genome shotgun (WGS) entry which is preliminary data.</text>
</comment>
<dbReference type="AlphaFoldDB" id="A0A4R3LBI6"/>
<protein>
    <recommendedName>
        <fullName evidence="3">Secreted protein</fullName>
    </recommendedName>
</protein>
<reference evidence="1 2" key="1">
    <citation type="submission" date="2019-03" db="EMBL/GenBank/DDBJ databases">
        <title>Genomic Encyclopedia of Type Strains, Phase IV (KMG-IV): sequencing the most valuable type-strain genomes for metagenomic binning, comparative biology and taxonomic classification.</title>
        <authorList>
            <person name="Goeker M."/>
        </authorList>
    </citation>
    <scope>NUCLEOTIDE SEQUENCE [LARGE SCALE GENOMIC DNA]</scope>
    <source>
        <strain evidence="1 2">DSM 12034</strain>
    </source>
</reference>
<evidence type="ECO:0000313" key="1">
    <source>
        <dbReference type="EMBL" id="TCS97149.1"/>
    </source>
</evidence>